<dbReference type="PANTHER" id="PTHR37017:SF11">
    <property type="entry name" value="ESTERASE_LIPASE_THIOESTERASE DOMAIN-CONTAINING PROTEIN"/>
    <property type="match status" value="1"/>
</dbReference>
<reference evidence="3 4" key="1">
    <citation type="journal article" date="2019" name="Int. J. Syst. Evol. Microbiol.">
        <title>The Global Catalogue of Microorganisms (GCM) 10K type strain sequencing project: providing services to taxonomists for standard genome sequencing and annotation.</title>
        <authorList>
            <consortium name="The Broad Institute Genomics Platform"/>
            <consortium name="The Broad Institute Genome Sequencing Center for Infectious Disease"/>
            <person name="Wu L."/>
            <person name="Ma J."/>
        </authorList>
    </citation>
    <scope>NUCLEOTIDE SEQUENCE [LARGE SCALE GENOMIC DNA]</scope>
    <source>
        <strain evidence="3 4">JCM 10425</strain>
    </source>
</reference>
<keyword evidence="4" id="KW-1185">Reference proteome</keyword>
<evidence type="ECO:0000313" key="3">
    <source>
        <dbReference type="EMBL" id="GAA0238098.1"/>
    </source>
</evidence>
<dbReference type="InterPro" id="IPR029058">
    <property type="entry name" value="AB_hydrolase_fold"/>
</dbReference>
<keyword evidence="3" id="KW-0378">Hydrolase</keyword>
<dbReference type="Proteomes" id="UP001500967">
    <property type="component" value="Unassembled WGS sequence"/>
</dbReference>
<feature type="compositionally biased region" description="Basic and acidic residues" evidence="1">
    <location>
        <begin position="114"/>
        <end position="125"/>
    </location>
</feature>
<evidence type="ECO:0000313" key="4">
    <source>
        <dbReference type="Proteomes" id="UP001500967"/>
    </source>
</evidence>
<name>A0ABN0U4T1_9ACTN</name>
<comment type="caution">
    <text evidence="3">The sequence shown here is derived from an EMBL/GenBank/DDBJ whole genome shotgun (WGS) entry which is preliminary data.</text>
</comment>
<gene>
    <name evidence="3" type="ORF">GCM10009539_24210</name>
</gene>
<proteinExistence type="predicted"/>
<feature type="domain" description="AB hydrolase-1" evidence="2">
    <location>
        <begin position="6"/>
        <end position="220"/>
    </location>
</feature>
<dbReference type="Pfam" id="PF12697">
    <property type="entry name" value="Abhydrolase_6"/>
    <property type="match status" value="1"/>
</dbReference>
<dbReference type="InterPro" id="IPR000073">
    <property type="entry name" value="AB_hydrolase_1"/>
</dbReference>
<dbReference type="RefSeq" id="WP_344648865.1">
    <property type="nucleotide sequence ID" value="NZ_BAAAGX010000009.1"/>
</dbReference>
<dbReference type="InterPro" id="IPR052897">
    <property type="entry name" value="Sec-Metab_Biosynth_Hydrolase"/>
</dbReference>
<accession>A0ABN0U4T1</accession>
<dbReference type="EMBL" id="BAAAGX010000009">
    <property type="protein sequence ID" value="GAA0238098.1"/>
    <property type="molecule type" value="Genomic_DNA"/>
</dbReference>
<dbReference type="PANTHER" id="PTHR37017">
    <property type="entry name" value="AB HYDROLASE-1 DOMAIN-CONTAINING PROTEIN-RELATED"/>
    <property type="match status" value="1"/>
</dbReference>
<dbReference type="SUPFAM" id="SSF53474">
    <property type="entry name" value="alpha/beta-Hydrolases"/>
    <property type="match status" value="1"/>
</dbReference>
<feature type="region of interest" description="Disordered" evidence="1">
    <location>
        <begin position="98"/>
        <end position="125"/>
    </location>
</feature>
<dbReference type="GO" id="GO:0016787">
    <property type="term" value="F:hydrolase activity"/>
    <property type="evidence" value="ECO:0007669"/>
    <property type="project" value="UniProtKB-KW"/>
</dbReference>
<organism evidence="3 4">
    <name type="scientific">Cryptosporangium japonicum</name>
    <dbReference type="NCBI Taxonomy" id="80872"/>
    <lineage>
        <taxon>Bacteria</taxon>
        <taxon>Bacillati</taxon>
        <taxon>Actinomycetota</taxon>
        <taxon>Actinomycetes</taxon>
        <taxon>Cryptosporangiales</taxon>
        <taxon>Cryptosporangiaceae</taxon>
        <taxon>Cryptosporangium</taxon>
    </lineage>
</organism>
<evidence type="ECO:0000259" key="2">
    <source>
        <dbReference type="Pfam" id="PF12697"/>
    </source>
</evidence>
<sequence length="229" mass="24668">MTTFGLVPGAGGSAWYWSRVVPLLEQRGHTAIAVDLPATDDSAGFDEYADVVAAAIGERDDLVLVGQSMGGFTVPLVCDRIPVARLVLVNAMIPTPGESGGEWWTATGQGPAQRELDRREGRDPDAEFDPAVTFLHDVPADVVATGADENQFQSGTPFEKPWPRPAWPDVPTRVIASRDDRLFPVDFQVRVARERLGITPEIVPGGHLVALSYPAELAAAIQSDRGDDR</sequence>
<dbReference type="Gene3D" id="3.40.50.1820">
    <property type="entry name" value="alpha/beta hydrolase"/>
    <property type="match status" value="1"/>
</dbReference>
<evidence type="ECO:0000256" key="1">
    <source>
        <dbReference type="SAM" id="MobiDB-lite"/>
    </source>
</evidence>
<protein>
    <submittedName>
        <fullName evidence="3">Alpha/beta fold hydrolase</fullName>
    </submittedName>
</protein>